<gene>
    <name evidence="1" type="ORF">BDV96DRAFT_645419</name>
</gene>
<protein>
    <submittedName>
        <fullName evidence="1">Uncharacterized protein</fullName>
    </submittedName>
</protein>
<dbReference type="InterPro" id="IPR046341">
    <property type="entry name" value="SET_dom_sf"/>
</dbReference>
<keyword evidence="2" id="KW-1185">Reference proteome</keyword>
<proteinExistence type="predicted"/>
<dbReference type="Proteomes" id="UP000799770">
    <property type="component" value="Unassembled WGS sequence"/>
</dbReference>
<dbReference type="InterPro" id="IPR044432">
    <property type="entry name" value="Set10/Efm1_SET"/>
</dbReference>
<dbReference type="PANTHER" id="PTHR13271:SF137">
    <property type="entry name" value="SET DOMAIN-CONTAINING PROTEIN"/>
    <property type="match status" value="1"/>
</dbReference>
<dbReference type="GO" id="GO:0016279">
    <property type="term" value="F:protein-lysine N-methyltransferase activity"/>
    <property type="evidence" value="ECO:0007669"/>
    <property type="project" value="InterPro"/>
</dbReference>
<dbReference type="Gene3D" id="3.90.1410.10">
    <property type="entry name" value="set domain protein methyltransferase, domain 1"/>
    <property type="match status" value="1"/>
</dbReference>
<evidence type="ECO:0000313" key="2">
    <source>
        <dbReference type="Proteomes" id="UP000799770"/>
    </source>
</evidence>
<dbReference type="OrthoDB" id="42889at2759"/>
<organism evidence="1 2">
    <name type="scientific">Lophiotrema nucula</name>
    <dbReference type="NCBI Taxonomy" id="690887"/>
    <lineage>
        <taxon>Eukaryota</taxon>
        <taxon>Fungi</taxon>
        <taxon>Dikarya</taxon>
        <taxon>Ascomycota</taxon>
        <taxon>Pezizomycotina</taxon>
        <taxon>Dothideomycetes</taxon>
        <taxon>Pleosporomycetidae</taxon>
        <taxon>Pleosporales</taxon>
        <taxon>Lophiotremataceae</taxon>
        <taxon>Lophiotrema</taxon>
    </lineage>
</organism>
<name>A0A6A5ZCB2_9PLEO</name>
<reference evidence="1" key="1">
    <citation type="journal article" date="2020" name="Stud. Mycol.">
        <title>101 Dothideomycetes genomes: a test case for predicting lifestyles and emergence of pathogens.</title>
        <authorList>
            <person name="Haridas S."/>
            <person name="Albert R."/>
            <person name="Binder M."/>
            <person name="Bloem J."/>
            <person name="Labutti K."/>
            <person name="Salamov A."/>
            <person name="Andreopoulos B."/>
            <person name="Baker S."/>
            <person name="Barry K."/>
            <person name="Bills G."/>
            <person name="Bluhm B."/>
            <person name="Cannon C."/>
            <person name="Castanera R."/>
            <person name="Culley D."/>
            <person name="Daum C."/>
            <person name="Ezra D."/>
            <person name="Gonzalez J."/>
            <person name="Henrissat B."/>
            <person name="Kuo A."/>
            <person name="Liang C."/>
            <person name="Lipzen A."/>
            <person name="Lutzoni F."/>
            <person name="Magnuson J."/>
            <person name="Mondo S."/>
            <person name="Nolan M."/>
            <person name="Ohm R."/>
            <person name="Pangilinan J."/>
            <person name="Park H.-J."/>
            <person name="Ramirez L."/>
            <person name="Alfaro M."/>
            <person name="Sun H."/>
            <person name="Tritt A."/>
            <person name="Yoshinaga Y."/>
            <person name="Zwiers L.-H."/>
            <person name="Turgeon B."/>
            <person name="Goodwin S."/>
            <person name="Spatafora J."/>
            <person name="Crous P."/>
            <person name="Grigoriev I."/>
        </authorList>
    </citation>
    <scope>NUCLEOTIDE SEQUENCE</scope>
    <source>
        <strain evidence="1">CBS 627.86</strain>
    </source>
</reference>
<dbReference type="PANTHER" id="PTHR13271">
    <property type="entry name" value="UNCHARACTERIZED PUTATIVE METHYLTRANSFERASE"/>
    <property type="match status" value="1"/>
</dbReference>
<evidence type="ECO:0000313" key="1">
    <source>
        <dbReference type="EMBL" id="KAF2116071.1"/>
    </source>
</evidence>
<accession>A0A6A5ZCB2</accession>
<dbReference type="SUPFAM" id="SSF82199">
    <property type="entry name" value="SET domain"/>
    <property type="match status" value="1"/>
</dbReference>
<dbReference type="AlphaFoldDB" id="A0A6A5ZCB2"/>
<sequence>MQQLPQTSSLTVDTPEAKLKRLLEWFTDPTNAGWVNPDVHFTFDESHGYHARAGKDFNPPFDVAKCPLALTISYLNIADHPGVPQVESILKSLIGRVPNHVLNYLVLIEQRLLGDGSRWAPYIKCLPSEGMLTTPLWYSEDDLACIMSTNLPKAASERLAKLTGEWEQAQEVMTHLKWAEPREKFSMTQFKWASTIFSSRAFVSTHLIQSLPTFPILFPVVDILNHSTTSKVLWNFIPSEDFSLRVQECVEAGEQIYNNYAPKQNDELLMGYGFCIQNNPVEQLNFRMPKLDISWDIDEEWYHSELIPFNMGANSRVMKTDLLNNLHFVRTKGNLFGRYANLIPFFKGFPPCVIWHTYFAALYSLGAEPDDFSDSLPNPGGRVVITILRILHHAIVERLLRLRYEPSSTAFPQGTKQYFAETYRQGQAKVVFTIENELRVAMRSILYNDPHFNDVRDTLVGQPCLITPEVAIQLFQVEFPHCAKELNEGLACLHNTDGFENSGKPNTPTQEDLLKRQSGSLKHHHLLWTFLLTVFFAATLDEADSLIYQWLQDLLNVSGIDDEEVPGPDTEEAKDPESKLYPVHCVSRALDRARYQVMTGRPPRSKPTKDLFAWIDNLDSIATLRTHPRNLLARCYGEYTNLRIKVIAWAAWITEAQGIDMVTDEEKGTIRKHLYFQPPKLAPGADGWMYKDYAANIESRVPGREDFDRFRNWKNYDKSASA</sequence>
<dbReference type="CDD" id="cd19180">
    <property type="entry name" value="SET_SpSET10-like"/>
    <property type="match status" value="1"/>
</dbReference>
<dbReference type="InterPro" id="IPR050600">
    <property type="entry name" value="SETD3_SETD6_MTase"/>
</dbReference>
<dbReference type="EMBL" id="ML977321">
    <property type="protein sequence ID" value="KAF2116071.1"/>
    <property type="molecule type" value="Genomic_DNA"/>
</dbReference>